<dbReference type="Proteomes" id="UP000315750">
    <property type="component" value="Chromosome"/>
</dbReference>
<dbReference type="InterPro" id="IPR036388">
    <property type="entry name" value="WH-like_DNA-bd_sf"/>
</dbReference>
<reference evidence="2 3" key="1">
    <citation type="submission" date="2019-02" db="EMBL/GenBank/DDBJ databases">
        <title>Deep-cultivation of Planctomycetes and their phenomic and genomic characterization uncovers novel biology.</title>
        <authorList>
            <person name="Wiegand S."/>
            <person name="Jogler M."/>
            <person name="Boedeker C."/>
            <person name="Pinto D."/>
            <person name="Vollmers J."/>
            <person name="Rivas-Marin E."/>
            <person name="Kohn T."/>
            <person name="Peeters S.H."/>
            <person name="Heuer A."/>
            <person name="Rast P."/>
            <person name="Oberbeckmann S."/>
            <person name="Bunk B."/>
            <person name="Jeske O."/>
            <person name="Meyerdierks A."/>
            <person name="Storesund J.E."/>
            <person name="Kallscheuer N."/>
            <person name="Luecker S."/>
            <person name="Lage O.M."/>
            <person name="Pohl T."/>
            <person name="Merkel B.J."/>
            <person name="Hornburger P."/>
            <person name="Mueller R.-W."/>
            <person name="Bruemmer F."/>
            <person name="Labrenz M."/>
            <person name="Spormann A.M."/>
            <person name="Op den Camp H."/>
            <person name="Overmann J."/>
            <person name="Amann R."/>
            <person name="Jetten M.S.M."/>
            <person name="Mascher T."/>
            <person name="Medema M.H."/>
            <person name="Devos D.P."/>
            <person name="Kaster A.-K."/>
            <person name="Ovreas L."/>
            <person name="Rohde M."/>
            <person name="Galperin M.Y."/>
            <person name="Jogler C."/>
        </authorList>
    </citation>
    <scope>NUCLEOTIDE SEQUENCE [LARGE SCALE GENOMIC DNA]</scope>
    <source>
        <strain evidence="2 3">Pan181</strain>
    </source>
</reference>
<evidence type="ECO:0000313" key="2">
    <source>
        <dbReference type="EMBL" id="QDU57176.1"/>
    </source>
</evidence>
<dbReference type="InterPro" id="IPR036390">
    <property type="entry name" value="WH_DNA-bd_sf"/>
</dbReference>
<dbReference type="GO" id="GO:0003700">
    <property type="term" value="F:DNA-binding transcription factor activity"/>
    <property type="evidence" value="ECO:0007669"/>
    <property type="project" value="InterPro"/>
</dbReference>
<gene>
    <name evidence="2" type="primary">slyA_2</name>
    <name evidence="2" type="ORF">Pan181_33900</name>
</gene>
<name>A0A518AR32_9BACT</name>
<dbReference type="RefSeq" id="WP_145248163.1">
    <property type="nucleotide sequence ID" value="NZ_CP036278.1"/>
</dbReference>
<dbReference type="PRINTS" id="PR00598">
    <property type="entry name" value="HTHMARR"/>
</dbReference>
<dbReference type="SMART" id="SM00347">
    <property type="entry name" value="HTH_MARR"/>
    <property type="match status" value="1"/>
</dbReference>
<dbReference type="OrthoDB" id="32523at2"/>
<dbReference type="GO" id="GO:0006950">
    <property type="term" value="P:response to stress"/>
    <property type="evidence" value="ECO:0007669"/>
    <property type="project" value="TreeGrafter"/>
</dbReference>
<accession>A0A518AR32</accession>
<dbReference type="PANTHER" id="PTHR33164">
    <property type="entry name" value="TRANSCRIPTIONAL REGULATOR, MARR FAMILY"/>
    <property type="match status" value="1"/>
</dbReference>
<keyword evidence="3" id="KW-1185">Reference proteome</keyword>
<dbReference type="PROSITE" id="PS50995">
    <property type="entry name" value="HTH_MARR_2"/>
    <property type="match status" value="1"/>
</dbReference>
<dbReference type="SUPFAM" id="SSF46785">
    <property type="entry name" value="Winged helix' DNA-binding domain"/>
    <property type="match status" value="1"/>
</dbReference>
<dbReference type="Pfam" id="PF12802">
    <property type="entry name" value="MarR_2"/>
    <property type="match status" value="1"/>
</dbReference>
<dbReference type="KEGG" id="amuc:Pan181_33900"/>
<dbReference type="AlphaFoldDB" id="A0A518AR32"/>
<dbReference type="Gene3D" id="1.10.10.10">
    <property type="entry name" value="Winged helix-like DNA-binding domain superfamily/Winged helix DNA-binding domain"/>
    <property type="match status" value="1"/>
</dbReference>
<sequence length="149" mass="17222" precursor="true">MLQYDFENSLGYWLTTTHQSYMRLFNERLAPHGITFRQAQLLGWLAIDGPMSQTELAARMLVEPPSLVGILDRAEQAKLIERRPCPNDRRVKQIHALPSAKKTWKQIAEVGREIRKQAMEGLTENEIRTLQRLLVKVRENVSPQTADTR</sequence>
<dbReference type="PANTHER" id="PTHR33164:SF43">
    <property type="entry name" value="HTH-TYPE TRANSCRIPTIONAL REPRESSOR YETL"/>
    <property type="match status" value="1"/>
</dbReference>
<dbReference type="EMBL" id="CP036278">
    <property type="protein sequence ID" value="QDU57176.1"/>
    <property type="molecule type" value="Genomic_DNA"/>
</dbReference>
<organism evidence="2 3">
    <name type="scientific">Aeoliella mucimassa</name>
    <dbReference type="NCBI Taxonomy" id="2527972"/>
    <lineage>
        <taxon>Bacteria</taxon>
        <taxon>Pseudomonadati</taxon>
        <taxon>Planctomycetota</taxon>
        <taxon>Planctomycetia</taxon>
        <taxon>Pirellulales</taxon>
        <taxon>Lacipirellulaceae</taxon>
        <taxon>Aeoliella</taxon>
    </lineage>
</organism>
<evidence type="ECO:0000313" key="3">
    <source>
        <dbReference type="Proteomes" id="UP000315750"/>
    </source>
</evidence>
<protein>
    <submittedName>
        <fullName evidence="2">Transcriptional regulator SlyA</fullName>
    </submittedName>
</protein>
<dbReference type="InterPro" id="IPR039422">
    <property type="entry name" value="MarR/SlyA-like"/>
</dbReference>
<feature type="domain" description="HTH marR-type" evidence="1">
    <location>
        <begin position="7"/>
        <end position="139"/>
    </location>
</feature>
<evidence type="ECO:0000259" key="1">
    <source>
        <dbReference type="PROSITE" id="PS50995"/>
    </source>
</evidence>
<proteinExistence type="predicted"/>
<dbReference type="InterPro" id="IPR000835">
    <property type="entry name" value="HTH_MarR-typ"/>
</dbReference>